<protein>
    <submittedName>
        <fullName evidence="1">Uncharacterized protein</fullName>
    </submittedName>
</protein>
<accession>A0ACB9MUG1</accession>
<proteinExistence type="predicted"/>
<evidence type="ECO:0000313" key="2">
    <source>
        <dbReference type="Proteomes" id="UP000828941"/>
    </source>
</evidence>
<evidence type="ECO:0000313" key="1">
    <source>
        <dbReference type="EMBL" id="KAI4327805.1"/>
    </source>
</evidence>
<sequence length="373" mass="41098">MATFSSSSILFSFVFSLATVAIHVAEGTGEQSPVLFIFGDSTVDVGTNNFLNTRAKANFPYYGIDFPHSTPTGRFSNGFNTADQIARLFGYKCSPPPFLALEKHPYSFKKNILKGVNFGSAGSGILRETGLRQWGEVVFLEKQVQQFALVQGNITETLGPKRTAYYLSKALFLISIGANDLFDYSRNQSGSIRLGKQEYLTALQQNFYVQIKKLYELGARKFGIVGIAAIGCCPAMRAQNYANGGGCVTELNDFAHAFYLATQSLLNRLSSELKDIKYSHSNTIAMTFPVLQTPQLYGIKDTESACCGLGKFNGEGPCSQLNHTDLCKNRTDHLFWDWFHPSEKASELAALTLFQGGSQFMTPINFSQLARSP</sequence>
<comment type="caution">
    <text evidence="1">The sequence shown here is derived from an EMBL/GenBank/DDBJ whole genome shotgun (WGS) entry which is preliminary data.</text>
</comment>
<dbReference type="EMBL" id="CM039433">
    <property type="protein sequence ID" value="KAI4327805.1"/>
    <property type="molecule type" value="Genomic_DNA"/>
</dbReference>
<organism evidence="1 2">
    <name type="scientific">Bauhinia variegata</name>
    <name type="common">Purple orchid tree</name>
    <name type="synonym">Phanera variegata</name>
    <dbReference type="NCBI Taxonomy" id="167791"/>
    <lineage>
        <taxon>Eukaryota</taxon>
        <taxon>Viridiplantae</taxon>
        <taxon>Streptophyta</taxon>
        <taxon>Embryophyta</taxon>
        <taxon>Tracheophyta</taxon>
        <taxon>Spermatophyta</taxon>
        <taxon>Magnoliopsida</taxon>
        <taxon>eudicotyledons</taxon>
        <taxon>Gunneridae</taxon>
        <taxon>Pentapetalae</taxon>
        <taxon>rosids</taxon>
        <taxon>fabids</taxon>
        <taxon>Fabales</taxon>
        <taxon>Fabaceae</taxon>
        <taxon>Cercidoideae</taxon>
        <taxon>Cercideae</taxon>
        <taxon>Bauhiniinae</taxon>
        <taxon>Bauhinia</taxon>
    </lineage>
</organism>
<dbReference type="Proteomes" id="UP000828941">
    <property type="component" value="Chromosome 8"/>
</dbReference>
<keyword evidence="2" id="KW-1185">Reference proteome</keyword>
<name>A0ACB9MUG1_BAUVA</name>
<gene>
    <name evidence="1" type="ORF">L6164_020223</name>
</gene>
<reference evidence="1 2" key="1">
    <citation type="journal article" date="2022" name="DNA Res.">
        <title>Chromosomal-level genome assembly of the orchid tree Bauhinia variegata (Leguminosae; Cercidoideae) supports the allotetraploid origin hypothesis of Bauhinia.</title>
        <authorList>
            <person name="Zhong Y."/>
            <person name="Chen Y."/>
            <person name="Zheng D."/>
            <person name="Pang J."/>
            <person name="Liu Y."/>
            <person name="Luo S."/>
            <person name="Meng S."/>
            <person name="Qian L."/>
            <person name="Wei D."/>
            <person name="Dai S."/>
            <person name="Zhou R."/>
        </authorList>
    </citation>
    <scope>NUCLEOTIDE SEQUENCE [LARGE SCALE GENOMIC DNA]</scope>
    <source>
        <strain evidence="1">BV-YZ2020</strain>
    </source>
</reference>